<reference evidence="3 4" key="1">
    <citation type="journal article" date="2016" name="Sci. Rep.">
        <title>Metabolic traits of an uncultured archaeal lineage -MSBL1- from brine pools of the Red Sea.</title>
        <authorList>
            <person name="Mwirichia R."/>
            <person name="Alam I."/>
            <person name="Rashid M."/>
            <person name="Vinu M."/>
            <person name="Ba-Alawi W."/>
            <person name="Anthony Kamau A."/>
            <person name="Kamanda Ngugi D."/>
            <person name="Goker M."/>
            <person name="Klenk H.P."/>
            <person name="Bajic V."/>
            <person name="Stingl U."/>
        </authorList>
    </citation>
    <scope>NUCLEOTIDE SEQUENCE [LARGE SCALE GENOMIC DNA]</scope>
    <source>
        <strain evidence="3">SCGC-AAA259E22</strain>
    </source>
</reference>
<name>A0A133UDR9_9EURY</name>
<dbReference type="EMBL" id="LHXP01000077">
    <property type="protein sequence ID" value="KXA92305.1"/>
    <property type="molecule type" value="Genomic_DNA"/>
</dbReference>
<proteinExistence type="predicted"/>
<feature type="region of interest" description="Disordered" evidence="2">
    <location>
        <begin position="59"/>
        <end position="83"/>
    </location>
</feature>
<evidence type="ECO:0008006" key="5">
    <source>
        <dbReference type="Google" id="ProtNLM"/>
    </source>
</evidence>
<evidence type="ECO:0000313" key="3">
    <source>
        <dbReference type="EMBL" id="KXA92305.1"/>
    </source>
</evidence>
<sequence>MGSKNISLRESAYERLSSLKKEDESFSDLVERLTKSKTPKYSDLAGILSKDTIETIENTRKGRKRTDKAEFEEVSKRFGDNDQ</sequence>
<keyword evidence="1" id="KW-1277">Toxin-antitoxin system</keyword>
<evidence type="ECO:0000256" key="2">
    <source>
        <dbReference type="SAM" id="MobiDB-lite"/>
    </source>
</evidence>
<comment type="caution">
    <text evidence="3">The sequence shown here is derived from an EMBL/GenBank/DDBJ whole genome shotgun (WGS) entry which is preliminary data.</text>
</comment>
<accession>A0A133UDR9</accession>
<keyword evidence="4" id="KW-1185">Reference proteome</keyword>
<gene>
    <name evidence="3" type="ORF">AKJ66_04365</name>
</gene>
<feature type="compositionally biased region" description="Basic and acidic residues" evidence="2">
    <location>
        <begin position="67"/>
        <end position="83"/>
    </location>
</feature>
<dbReference type="AlphaFoldDB" id="A0A133UDR9"/>
<dbReference type="Pfam" id="PF02697">
    <property type="entry name" value="VAPB_antitox"/>
    <property type="match status" value="1"/>
</dbReference>
<dbReference type="Proteomes" id="UP000070657">
    <property type="component" value="Unassembled WGS sequence"/>
</dbReference>
<organism evidence="3 4">
    <name type="scientific">candidate division MSBL1 archaeon SCGC-AAA259E22</name>
    <dbReference type="NCBI Taxonomy" id="1698265"/>
    <lineage>
        <taxon>Archaea</taxon>
        <taxon>Methanobacteriati</taxon>
        <taxon>Methanobacteriota</taxon>
        <taxon>candidate division MSBL1</taxon>
    </lineage>
</organism>
<protein>
    <recommendedName>
        <fullName evidence="5">Antitoxin</fullName>
    </recommendedName>
</protein>
<evidence type="ECO:0000256" key="1">
    <source>
        <dbReference type="ARBA" id="ARBA00022649"/>
    </source>
</evidence>
<evidence type="ECO:0000313" key="4">
    <source>
        <dbReference type="Proteomes" id="UP000070657"/>
    </source>
</evidence>
<dbReference type="InterPro" id="IPR003847">
    <property type="entry name" value="Put_antitoxin"/>
</dbReference>